<evidence type="ECO:0000256" key="2">
    <source>
        <dbReference type="ARBA" id="ARBA00005241"/>
    </source>
</evidence>
<evidence type="ECO:0000313" key="9">
    <source>
        <dbReference type="Proteomes" id="UP000183832"/>
    </source>
</evidence>
<evidence type="ECO:0000256" key="4">
    <source>
        <dbReference type="ARBA" id="ARBA00022989"/>
    </source>
</evidence>
<evidence type="ECO:0000256" key="6">
    <source>
        <dbReference type="SAM" id="Phobius"/>
    </source>
</evidence>
<protein>
    <submittedName>
        <fullName evidence="8">CLUMA_CG020177, isoform A</fullName>
    </submittedName>
</protein>
<feature type="transmembrane region" description="Helical" evidence="6">
    <location>
        <begin position="15"/>
        <end position="34"/>
    </location>
</feature>
<proteinExistence type="inferred from homology"/>
<dbReference type="AlphaFoldDB" id="A0A1J1J5G1"/>
<reference evidence="8 9" key="1">
    <citation type="submission" date="2015-04" db="EMBL/GenBank/DDBJ databases">
        <authorList>
            <person name="Syromyatnikov M.Y."/>
            <person name="Popov V.N."/>
        </authorList>
    </citation>
    <scope>NUCLEOTIDE SEQUENCE [LARGE SCALE GENOMIC DNA]</scope>
</reference>
<evidence type="ECO:0000259" key="7">
    <source>
        <dbReference type="Pfam" id="PF12832"/>
    </source>
</evidence>
<keyword evidence="5 6" id="KW-0472">Membrane</keyword>
<evidence type="ECO:0000256" key="1">
    <source>
        <dbReference type="ARBA" id="ARBA00004141"/>
    </source>
</evidence>
<dbReference type="GO" id="GO:0016020">
    <property type="term" value="C:membrane"/>
    <property type="evidence" value="ECO:0007669"/>
    <property type="project" value="UniProtKB-SubCell"/>
</dbReference>
<evidence type="ECO:0000313" key="8">
    <source>
        <dbReference type="EMBL" id="CRL07194.1"/>
    </source>
</evidence>
<organism evidence="8 9">
    <name type="scientific">Clunio marinus</name>
    <dbReference type="NCBI Taxonomy" id="568069"/>
    <lineage>
        <taxon>Eukaryota</taxon>
        <taxon>Metazoa</taxon>
        <taxon>Ecdysozoa</taxon>
        <taxon>Arthropoda</taxon>
        <taxon>Hexapoda</taxon>
        <taxon>Insecta</taxon>
        <taxon>Pterygota</taxon>
        <taxon>Neoptera</taxon>
        <taxon>Endopterygota</taxon>
        <taxon>Diptera</taxon>
        <taxon>Nematocera</taxon>
        <taxon>Chironomoidea</taxon>
        <taxon>Chironomidae</taxon>
        <taxon>Clunio</taxon>
    </lineage>
</organism>
<dbReference type="CDD" id="cd17335">
    <property type="entry name" value="MFS_MFSD6"/>
    <property type="match status" value="1"/>
</dbReference>
<dbReference type="EMBL" id="CVRI01000070">
    <property type="protein sequence ID" value="CRL07194.1"/>
    <property type="molecule type" value="Genomic_DNA"/>
</dbReference>
<feature type="transmembrane region" description="Helical" evidence="6">
    <location>
        <begin position="75"/>
        <end position="94"/>
    </location>
</feature>
<feature type="transmembrane region" description="Helical" evidence="6">
    <location>
        <begin position="528"/>
        <end position="547"/>
    </location>
</feature>
<accession>A0A1J1J5G1</accession>
<keyword evidence="9" id="KW-1185">Reference proteome</keyword>
<feature type="transmembrane region" description="Helical" evidence="6">
    <location>
        <begin position="40"/>
        <end position="63"/>
    </location>
</feature>
<comment type="similarity">
    <text evidence="2">Belongs to the major facilitator superfamily. MFSD6 family.</text>
</comment>
<feature type="transmembrane region" description="Helical" evidence="6">
    <location>
        <begin position="464"/>
        <end position="484"/>
    </location>
</feature>
<keyword evidence="3 6" id="KW-0812">Transmembrane</keyword>
<feature type="transmembrane region" description="Helical" evidence="6">
    <location>
        <begin position="434"/>
        <end position="452"/>
    </location>
</feature>
<evidence type="ECO:0000256" key="5">
    <source>
        <dbReference type="ARBA" id="ARBA00023136"/>
    </source>
</evidence>
<dbReference type="PANTHER" id="PTHR16172">
    <property type="entry name" value="MAJOR FACILITATOR SUPERFAMILY DOMAIN-CONTAINING PROTEIN 6-LIKE"/>
    <property type="match status" value="1"/>
</dbReference>
<feature type="transmembrane region" description="Helical" evidence="6">
    <location>
        <begin position="357"/>
        <end position="383"/>
    </location>
</feature>
<feature type="transmembrane region" description="Helical" evidence="6">
    <location>
        <begin position="496"/>
        <end position="516"/>
    </location>
</feature>
<dbReference type="Proteomes" id="UP000183832">
    <property type="component" value="Unassembled WGS sequence"/>
</dbReference>
<gene>
    <name evidence="8" type="ORF">CLUMA_CG020177</name>
</gene>
<dbReference type="PANTHER" id="PTHR16172:SF30">
    <property type="entry name" value="SUGAR BABY, ISOFORM C"/>
    <property type="match status" value="1"/>
</dbReference>
<keyword evidence="4 6" id="KW-1133">Transmembrane helix</keyword>
<sequence length="586" mass="65888">MGNFNINKMLLPMKAHYYLFNAGTAPVVPFIPVLAKQLGYPASVIGIIYFVLPVVGMLAKPIFGAIADRFHRQKFLFIFFQFLIIISFTGILFVPKIPSNGEFHCHEGENLMKMCSKKNNNSSYCINETNIEAQTYKCSLSCLRNEQWHSICESWKVKDICDSTDKNINIETNVSFEKKSIFNDCLYLFIHNGTIKNQESTLYCPSSHKDEPVVKMKCDMICNDDTINEVLIGATDIEVKSRYQFWIFFFLLIISWTGMAVVVSIGDAICFEMLGDKPQRYGYQRLWGSVGWGTLSIISGLLIDKFSEGQSVKNYTVGFLLMGVIIFLDMGVSMKLKYTQVKISPNILKDVTQIFASFRVIIFFIWCIVIGMGTALIWNFLFWHLEELGEKSNCGTGDSMKTLQGLVMGIQCFGGELPFFFISGRLLKKIGHVNAMNLVLFGFGVRFFFYSILKDPWLVLPVELLNGITFGIFYATMASYASIIAPVGTEATMQGLVGAVFEGIGVSTGSIIGGKLFENIGGSNTFSIFSYGAFICLLVHWIVQNIITKIYGRSDMRNEYQEPYNSIATEAFSILDDNDLQTPSNK</sequence>
<dbReference type="SUPFAM" id="SSF103473">
    <property type="entry name" value="MFS general substrate transporter"/>
    <property type="match status" value="1"/>
</dbReference>
<dbReference type="Gene3D" id="1.20.1250.20">
    <property type="entry name" value="MFS general substrate transporter like domains"/>
    <property type="match status" value="3"/>
</dbReference>
<feature type="transmembrane region" description="Helical" evidence="6">
    <location>
        <begin position="286"/>
        <end position="303"/>
    </location>
</feature>
<dbReference type="OrthoDB" id="515887at2759"/>
<dbReference type="InterPro" id="IPR024989">
    <property type="entry name" value="MFS_assoc_dom"/>
</dbReference>
<comment type="subcellular location">
    <subcellularLocation>
        <location evidence="1">Membrane</location>
        <topology evidence="1">Multi-pass membrane protein</topology>
    </subcellularLocation>
</comment>
<dbReference type="STRING" id="568069.A0A1J1J5G1"/>
<dbReference type="InterPro" id="IPR051717">
    <property type="entry name" value="MFS_MFSD6"/>
</dbReference>
<name>A0A1J1J5G1_9DIPT</name>
<feature type="transmembrane region" description="Helical" evidence="6">
    <location>
        <begin position="315"/>
        <end position="336"/>
    </location>
</feature>
<dbReference type="InterPro" id="IPR036259">
    <property type="entry name" value="MFS_trans_sf"/>
</dbReference>
<feature type="transmembrane region" description="Helical" evidence="6">
    <location>
        <begin position="245"/>
        <end position="274"/>
    </location>
</feature>
<dbReference type="Pfam" id="PF12832">
    <property type="entry name" value="MFS_1_like"/>
    <property type="match status" value="1"/>
</dbReference>
<evidence type="ECO:0000256" key="3">
    <source>
        <dbReference type="ARBA" id="ARBA00022692"/>
    </source>
</evidence>
<feature type="domain" description="Major facilitator superfamily associated" evidence="7">
    <location>
        <begin position="12"/>
        <end position="527"/>
    </location>
</feature>
<feature type="transmembrane region" description="Helical" evidence="6">
    <location>
        <begin position="403"/>
        <end position="422"/>
    </location>
</feature>